<keyword evidence="1" id="KW-1185">Reference proteome</keyword>
<protein>
    <submittedName>
        <fullName evidence="2">Uncharacterized protein</fullName>
    </submittedName>
</protein>
<dbReference type="WBParaSite" id="SVE_0895400.1">
    <property type="protein sequence ID" value="SVE_0895400.1"/>
    <property type="gene ID" value="SVE_0895400"/>
</dbReference>
<proteinExistence type="predicted"/>
<sequence length="88" mass="10213">MNIDSLNIFDHTKKVAENTKKETNLFFKNNYLNNKQIKGVNRMIMNIFKTSQVPVLTRVLTFIKFMTVKSESENLEEIDLPLPPVPSL</sequence>
<evidence type="ECO:0000313" key="1">
    <source>
        <dbReference type="Proteomes" id="UP000035680"/>
    </source>
</evidence>
<reference evidence="2" key="2">
    <citation type="submission" date="2015-08" db="UniProtKB">
        <authorList>
            <consortium name="WormBaseParasite"/>
        </authorList>
    </citation>
    <scope>IDENTIFICATION</scope>
</reference>
<organism evidence="1 2">
    <name type="scientific">Strongyloides venezuelensis</name>
    <name type="common">Threadworm</name>
    <dbReference type="NCBI Taxonomy" id="75913"/>
    <lineage>
        <taxon>Eukaryota</taxon>
        <taxon>Metazoa</taxon>
        <taxon>Ecdysozoa</taxon>
        <taxon>Nematoda</taxon>
        <taxon>Chromadorea</taxon>
        <taxon>Rhabditida</taxon>
        <taxon>Tylenchina</taxon>
        <taxon>Panagrolaimomorpha</taxon>
        <taxon>Strongyloidoidea</taxon>
        <taxon>Strongyloididae</taxon>
        <taxon>Strongyloides</taxon>
    </lineage>
</organism>
<name>A0A0K0FJ82_STRVS</name>
<accession>A0A0K0FJ82</accession>
<dbReference type="Proteomes" id="UP000035680">
    <property type="component" value="Unassembled WGS sequence"/>
</dbReference>
<reference evidence="1" key="1">
    <citation type="submission" date="2014-07" db="EMBL/GenBank/DDBJ databases">
        <authorList>
            <person name="Martin A.A"/>
            <person name="De Silva N."/>
        </authorList>
    </citation>
    <scope>NUCLEOTIDE SEQUENCE</scope>
</reference>
<dbReference type="AlphaFoldDB" id="A0A0K0FJ82"/>
<evidence type="ECO:0000313" key="2">
    <source>
        <dbReference type="WBParaSite" id="SVE_0895400.1"/>
    </source>
</evidence>